<proteinExistence type="predicted"/>
<evidence type="ECO:0000256" key="4">
    <source>
        <dbReference type="SAM" id="SignalP"/>
    </source>
</evidence>
<keyword evidence="2" id="KW-0677">Repeat</keyword>
<dbReference type="PANTHER" id="PTHR24412:SF489">
    <property type="entry name" value="RING FINGER DOMAIN AND KELCH REPEAT-CONTAINING PROTEIN DDB_G0271372"/>
    <property type="match status" value="1"/>
</dbReference>
<dbReference type="PANTHER" id="PTHR24412">
    <property type="entry name" value="KELCH PROTEIN"/>
    <property type="match status" value="1"/>
</dbReference>
<evidence type="ECO:0000256" key="1">
    <source>
        <dbReference type="ARBA" id="ARBA00022441"/>
    </source>
</evidence>
<keyword evidence="1" id="KW-0880">Kelch repeat</keyword>
<feature type="chain" id="PRO_5043772700" evidence="4">
    <location>
        <begin position="23"/>
        <end position="559"/>
    </location>
</feature>
<dbReference type="SUPFAM" id="SSF101898">
    <property type="entry name" value="NHL repeat"/>
    <property type="match status" value="1"/>
</dbReference>
<dbReference type="Gene3D" id="2.60.120.200">
    <property type="match status" value="2"/>
</dbReference>
<keyword evidence="4" id="KW-0732">Signal</keyword>
<evidence type="ECO:0000256" key="3">
    <source>
        <dbReference type="SAM" id="MobiDB-lite"/>
    </source>
</evidence>
<gene>
    <name evidence="5" type="ORF">V5E97_33590</name>
</gene>
<accession>A0AAU7CCR0</accession>
<dbReference type="AlphaFoldDB" id="A0AAU7CCR0"/>
<feature type="signal peptide" evidence="4">
    <location>
        <begin position="1"/>
        <end position="22"/>
    </location>
</feature>
<dbReference type="EMBL" id="CP155447">
    <property type="protein sequence ID" value="XBH03203.1"/>
    <property type="molecule type" value="Genomic_DNA"/>
</dbReference>
<sequence>MSRTLTLVTVLLVGSLTRPSFAEDAGLIGHWKLAGDAKDSSGRGNHGESVGVDFGSSGPGGQANSAVKFDGRKSYIRVPANPSLNLGTNDFTFAVWAHTDERIDDVLGDLVSKYDPAARRGLNWCIKNGAGTTSSQSNYRNIQFGIDSGSRPTWTDQGRPGNAVYVMAMAVHNGQLFVGTCEGGNEEAGHVYRYDGGTRWVDCGSPDRSNAVTSLAAYGGKLYAGTGRYRLAGSSLTESKNANVGGKVLCYDGDGSWTDCGQLPKTEAVGGMAVFQGELYASSLYKPAGFFRYQGGREWVACPLPRDGERVVALGVYNGHVYATSYDACAVYRFDGSSWESLGKLETSGQTYSFEVWNGELFVGTWPNGQVFRYDGERQWVTAGRLGGELEVMGMAVHNGKLYGGTLPLAEVHRYDGGVTWANTGQLDRTPDVRYRRAWSMALFQGRLFCGTLPSGRVHGLEVGENVSYDHELKPGWRHLAAIRESGRLKLFVDGKPVADSTPSNPVDLDLTNDEPLKIGLGMHDYFKGSLSDLRLYGRALKANEVSELAARPAKGERP</sequence>
<dbReference type="RefSeq" id="WP_406695939.1">
    <property type="nucleotide sequence ID" value="NZ_CP155447.1"/>
</dbReference>
<reference evidence="5" key="1">
    <citation type="submission" date="2024-05" db="EMBL/GenBank/DDBJ databases">
        <title>Planctomycetes of the genus Singulisphaera possess chitinolytic capabilities.</title>
        <authorList>
            <person name="Ivanova A."/>
        </authorList>
    </citation>
    <scope>NUCLEOTIDE SEQUENCE</scope>
    <source>
        <strain evidence="5">Ch08T</strain>
    </source>
</reference>
<evidence type="ECO:0000256" key="2">
    <source>
        <dbReference type="ARBA" id="ARBA00022737"/>
    </source>
</evidence>
<dbReference type="SUPFAM" id="SSF49899">
    <property type="entry name" value="Concanavalin A-like lectins/glucanases"/>
    <property type="match status" value="2"/>
</dbReference>
<name>A0AAU7CCR0_9BACT</name>
<feature type="region of interest" description="Disordered" evidence="3">
    <location>
        <begin position="37"/>
        <end position="63"/>
    </location>
</feature>
<evidence type="ECO:0000313" key="5">
    <source>
        <dbReference type="EMBL" id="XBH03203.1"/>
    </source>
</evidence>
<protein>
    <submittedName>
        <fullName evidence="5">LamG-like jellyroll fold domain-containing protein</fullName>
    </submittedName>
</protein>
<dbReference type="Pfam" id="PF13385">
    <property type="entry name" value="Laminin_G_3"/>
    <property type="match status" value="1"/>
</dbReference>
<organism evidence="5">
    <name type="scientific">Singulisphaera sp. Ch08</name>
    <dbReference type="NCBI Taxonomy" id="3120278"/>
    <lineage>
        <taxon>Bacteria</taxon>
        <taxon>Pseudomonadati</taxon>
        <taxon>Planctomycetota</taxon>
        <taxon>Planctomycetia</taxon>
        <taxon>Isosphaerales</taxon>
        <taxon>Isosphaeraceae</taxon>
        <taxon>Singulisphaera</taxon>
    </lineage>
</organism>
<dbReference type="InterPro" id="IPR013320">
    <property type="entry name" value="ConA-like_dom_sf"/>
</dbReference>